<dbReference type="AlphaFoldDB" id="A0AAE7E3V8"/>
<proteinExistence type="predicted"/>
<sequence>MEDYIIYGIVILAVFFLYKKTFGKNAGCGCSGKSKCSKK</sequence>
<reference evidence="1 2" key="1">
    <citation type="submission" date="2020-05" db="EMBL/GenBank/DDBJ databases">
        <title>Complete genome sequencing of Campylobacter and Arcobacter type strains.</title>
        <authorList>
            <person name="Miller W.G."/>
            <person name="Yee E."/>
        </authorList>
    </citation>
    <scope>NUCLEOTIDE SEQUENCE [LARGE SCALE GENOMIC DNA]</scope>
    <source>
        <strain evidence="1 2">LMG 26156</strain>
    </source>
</reference>
<evidence type="ECO:0000313" key="1">
    <source>
        <dbReference type="EMBL" id="QKF67643.1"/>
    </source>
</evidence>
<dbReference type="Proteomes" id="UP000503482">
    <property type="component" value="Chromosome"/>
</dbReference>
<evidence type="ECO:0000313" key="2">
    <source>
        <dbReference type="Proteomes" id="UP000503482"/>
    </source>
</evidence>
<dbReference type="EMBL" id="CP053840">
    <property type="protein sequence ID" value="QKF67643.1"/>
    <property type="molecule type" value="Genomic_DNA"/>
</dbReference>
<dbReference type="KEGG" id="avp:AVENP_2113"/>
<organism evidence="1 2">
    <name type="scientific">Arcobacter venerupis</name>
    <dbReference type="NCBI Taxonomy" id="1054033"/>
    <lineage>
        <taxon>Bacteria</taxon>
        <taxon>Pseudomonadati</taxon>
        <taxon>Campylobacterota</taxon>
        <taxon>Epsilonproteobacteria</taxon>
        <taxon>Campylobacterales</taxon>
        <taxon>Arcobacteraceae</taxon>
        <taxon>Arcobacter</taxon>
    </lineage>
</organism>
<protein>
    <recommendedName>
        <fullName evidence="3">FeoB-associated Cys-rich membrane protein</fullName>
    </recommendedName>
</protein>
<evidence type="ECO:0008006" key="3">
    <source>
        <dbReference type="Google" id="ProtNLM"/>
    </source>
</evidence>
<accession>A0AAE7E3V8</accession>
<name>A0AAE7E3V8_9BACT</name>
<gene>
    <name evidence="1" type="ORF">AVENP_2113</name>
</gene>
<keyword evidence="2" id="KW-1185">Reference proteome</keyword>